<name>A0A392UCY3_9FABA</name>
<keyword evidence="1" id="KW-0472">Membrane</keyword>
<organism evidence="2 3">
    <name type="scientific">Trifolium medium</name>
    <dbReference type="NCBI Taxonomy" id="97028"/>
    <lineage>
        <taxon>Eukaryota</taxon>
        <taxon>Viridiplantae</taxon>
        <taxon>Streptophyta</taxon>
        <taxon>Embryophyta</taxon>
        <taxon>Tracheophyta</taxon>
        <taxon>Spermatophyta</taxon>
        <taxon>Magnoliopsida</taxon>
        <taxon>eudicotyledons</taxon>
        <taxon>Gunneridae</taxon>
        <taxon>Pentapetalae</taxon>
        <taxon>rosids</taxon>
        <taxon>fabids</taxon>
        <taxon>Fabales</taxon>
        <taxon>Fabaceae</taxon>
        <taxon>Papilionoideae</taxon>
        <taxon>50 kb inversion clade</taxon>
        <taxon>NPAAA clade</taxon>
        <taxon>Hologalegina</taxon>
        <taxon>IRL clade</taxon>
        <taxon>Trifolieae</taxon>
        <taxon>Trifolium</taxon>
    </lineage>
</organism>
<keyword evidence="1" id="KW-0812">Transmembrane</keyword>
<evidence type="ECO:0000313" key="2">
    <source>
        <dbReference type="EMBL" id="MCI70908.1"/>
    </source>
</evidence>
<feature type="transmembrane region" description="Helical" evidence="1">
    <location>
        <begin position="12"/>
        <end position="35"/>
    </location>
</feature>
<accession>A0A392UCY3</accession>
<dbReference type="Proteomes" id="UP000265520">
    <property type="component" value="Unassembled WGS sequence"/>
</dbReference>
<feature type="non-terminal residue" evidence="2">
    <location>
        <position position="1"/>
    </location>
</feature>
<protein>
    <submittedName>
        <fullName evidence="2">Uncharacterized protein</fullName>
    </submittedName>
</protein>
<proteinExistence type="predicted"/>
<keyword evidence="1" id="KW-1133">Transmembrane helix</keyword>
<comment type="caution">
    <text evidence="2">The sequence shown here is derived from an EMBL/GenBank/DDBJ whole genome shotgun (WGS) entry which is preliminary data.</text>
</comment>
<evidence type="ECO:0000256" key="1">
    <source>
        <dbReference type="SAM" id="Phobius"/>
    </source>
</evidence>
<keyword evidence="3" id="KW-1185">Reference proteome</keyword>
<sequence length="48" mass="5360">WLIRLCCARGGGFVSVMIGCCRVLVFQIFELLTVFPNMLRFAGFMVSG</sequence>
<dbReference type="AlphaFoldDB" id="A0A392UCY3"/>
<evidence type="ECO:0000313" key="3">
    <source>
        <dbReference type="Proteomes" id="UP000265520"/>
    </source>
</evidence>
<reference evidence="2 3" key="1">
    <citation type="journal article" date="2018" name="Front. Plant Sci.">
        <title>Red Clover (Trifolium pratense) and Zigzag Clover (T. medium) - A Picture of Genomic Similarities and Differences.</title>
        <authorList>
            <person name="Dluhosova J."/>
            <person name="Istvanek J."/>
            <person name="Nedelnik J."/>
            <person name="Repkova J."/>
        </authorList>
    </citation>
    <scope>NUCLEOTIDE SEQUENCE [LARGE SCALE GENOMIC DNA]</scope>
    <source>
        <strain evidence="3">cv. 10/8</strain>
        <tissue evidence="2">Leaf</tissue>
    </source>
</reference>
<dbReference type="EMBL" id="LXQA010785516">
    <property type="protein sequence ID" value="MCI70908.1"/>
    <property type="molecule type" value="Genomic_DNA"/>
</dbReference>